<dbReference type="EMBL" id="CP011542">
    <property type="protein sequence ID" value="AKK05032.1"/>
    <property type="molecule type" value="Genomic_DNA"/>
</dbReference>
<evidence type="ECO:0000256" key="1">
    <source>
        <dbReference type="SAM" id="MobiDB-lite"/>
    </source>
</evidence>
<dbReference type="PATRIC" id="fig|571915.4.peg.732"/>
<dbReference type="OrthoDB" id="1149873at2"/>
<reference evidence="2 3" key="1">
    <citation type="journal article" date="2015" name="Genome Announc.">
        <title>Complete Genome Sequence of the Type Strain Corynebacterium mustelae DSM 45274, Isolated from Various Tissues of a Male Ferret with Lethal Sepsis.</title>
        <authorList>
            <person name="Ruckert C."/>
            <person name="Eimer J."/>
            <person name="Winkler A."/>
            <person name="Tauch A."/>
        </authorList>
    </citation>
    <scope>NUCLEOTIDE SEQUENCE [LARGE SCALE GENOMIC DNA]</scope>
    <source>
        <strain evidence="2 3">DSM 45274</strain>
    </source>
</reference>
<feature type="region of interest" description="Disordered" evidence="1">
    <location>
        <begin position="1"/>
        <end position="22"/>
    </location>
</feature>
<dbReference type="RefSeq" id="WP_047261331.1">
    <property type="nucleotide sequence ID" value="NZ_CP011542.1"/>
</dbReference>
<reference evidence="3" key="2">
    <citation type="submission" date="2015-05" db="EMBL/GenBank/DDBJ databases">
        <title>Complete genome sequence of Corynebacterium mustelae DSM 45274, isolated from various tissues of a male ferret with lethal sepsis.</title>
        <authorList>
            <person name="Ruckert C."/>
            <person name="Albersmeier A."/>
            <person name="Winkler A."/>
            <person name="Tauch A."/>
        </authorList>
    </citation>
    <scope>NUCLEOTIDE SEQUENCE [LARGE SCALE GENOMIC DNA]</scope>
    <source>
        <strain evidence="3">DSM 45274</strain>
    </source>
</reference>
<organism evidence="2 3">
    <name type="scientific">Corynebacterium mustelae</name>
    <dbReference type="NCBI Taxonomy" id="571915"/>
    <lineage>
        <taxon>Bacteria</taxon>
        <taxon>Bacillati</taxon>
        <taxon>Actinomycetota</taxon>
        <taxon>Actinomycetes</taxon>
        <taxon>Mycobacteriales</taxon>
        <taxon>Corynebacteriaceae</taxon>
        <taxon>Corynebacterium</taxon>
    </lineage>
</organism>
<evidence type="ECO:0000313" key="3">
    <source>
        <dbReference type="Proteomes" id="UP000035199"/>
    </source>
</evidence>
<protein>
    <submittedName>
        <fullName evidence="2">Uncharacterized protein</fullName>
    </submittedName>
</protein>
<gene>
    <name evidence="2" type="ORF">CMUST_03440</name>
</gene>
<name>A0A0G3H1P0_9CORY</name>
<dbReference type="Proteomes" id="UP000035199">
    <property type="component" value="Chromosome"/>
</dbReference>
<feature type="compositionally biased region" description="Basic and acidic residues" evidence="1">
    <location>
        <begin position="12"/>
        <end position="22"/>
    </location>
</feature>
<proteinExistence type="predicted"/>
<evidence type="ECO:0000313" key="2">
    <source>
        <dbReference type="EMBL" id="AKK05032.1"/>
    </source>
</evidence>
<dbReference type="KEGG" id="cmv:CMUST_03440"/>
<dbReference type="STRING" id="571915.CMUST_03440"/>
<keyword evidence="3" id="KW-1185">Reference proteome</keyword>
<accession>A0A0G3H1P0</accession>
<sequence>MASSFAERLRKKSQESKKTSVEFEKDTAGAKARICPGCGAGRALDHGVKECRYCGYVFITADI</sequence>
<dbReference type="AlphaFoldDB" id="A0A0G3H1P0"/>